<dbReference type="Pfam" id="PF13454">
    <property type="entry name" value="NAD_binding_9"/>
    <property type="match status" value="1"/>
</dbReference>
<gene>
    <name evidence="3" type="ordered locus">Ppro_2156</name>
</gene>
<protein>
    <submittedName>
        <fullName evidence="3">FAD dependent oxidoreductase</fullName>
    </submittedName>
</protein>
<dbReference type="PANTHER" id="PTHR40254:SF1">
    <property type="entry name" value="BLR0577 PROTEIN"/>
    <property type="match status" value="1"/>
</dbReference>
<evidence type="ECO:0000259" key="2">
    <source>
        <dbReference type="Pfam" id="PF13454"/>
    </source>
</evidence>
<proteinExistence type="predicted"/>
<dbReference type="OrthoDB" id="101972at2"/>
<dbReference type="InterPro" id="IPR038732">
    <property type="entry name" value="HpyO/CreE_NAD-binding"/>
</dbReference>
<dbReference type="PANTHER" id="PTHR40254">
    <property type="entry name" value="BLR0577 PROTEIN"/>
    <property type="match status" value="1"/>
</dbReference>
<evidence type="ECO:0000313" key="3">
    <source>
        <dbReference type="EMBL" id="ABK99764.1"/>
    </source>
</evidence>
<dbReference type="SUPFAM" id="SSF51905">
    <property type="entry name" value="FAD/NAD(P)-binding domain"/>
    <property type="match status" value="1"/>
</dbReference>
<dbReference type="HOGENOM" id="CLU_020215_2_0_7"/>
<feature type="compositionally biased region" description="Basic and acidic residues" evidence="1">
    <location>
        <begin position="1"/>
        <end position="12"/>
    </location>
</feature>
<evidence type="ECO:0000256" key="1">
    <source>
        <dbReference type="SAM" id="MobiDB-lite"/>
    </source>
</evidence>
<dbReference type="EMBL" id="CP000482">
    <property type="protein sequence ID" value="ABK99764.1"/>
    <property type="molecule type" value="Genomic_DNA"/>
</dbReference>
<dbReference type="AlphaFoldDB" id="A1AQZ4"/>
<dbReference type="Gene3D" id="3.50.50.60">
    <property type="entry name" value="FAD/NAD(P)-binding domain"/>
    <property type="match status" value="2"/>
</dbReference>
<dbReference type="KEGG" id="ppd:Ppro_2156"/>
<accession>A1AQZ4</accession>
<dbReference type="STRING" id="338966.Ppro_2156"/>
<dbReference type="eggNOG" id="COG4529">
    <property type="taxonomic scope" value="Bacteria"/>
</dbReference>
<sequence>MERMGTMARKDTAGCGHEQTAETDVPKEEARVDLAIVGGGFSGLCCAYHLLTHRDLPRSFRCAIIEPGERLGAGIAYRTDSPHHLLNVRARGMSITENDPGSFVRWLREEAPHFSPDAFVPRGLYRRYTNACLNRAMEQRPDVLDVLRDEVLAVEAKGTSPWYRLRLKSGKSLRAGNLVLAVGNIPPRGSLDNGLLQCPWTPFEDYRSLRTMAIVGAGLTALDVILEAEERGFSGHCWVISPHGQFPKAHHEPHIPLPPELRDWAEELTAGRPGLRQLLRAFQLKRKSGIDWQFLVDSLRRHSPVIWSGFDLRDKRLFLRHFRTLWNTHLHRSCHRNMQEVSHLLDSGRLEQVAARVTGVEKLNGKGACAVRLLLTSATAATLDVDMAFNGTGLFSDILRTDSPLVSQLIRDGLVQPDELRLGLKINETGQLFMADGTLQKGMFAIGTLRRGEELECTAVPEIRRQVSRMVEEIISTARP</sequence>
<feature type="region of interest" description="Disordered" evidence="1">
    <location>
        <begin position="1"/>
        <end position="26"/>
    </location>
</feature>
<keyword evidence="4" id="KW-1185">Reference proteome</keyword>
<dbReference type="InterPro" id="IPR036188">
    <property type="entry name" value="FAD/NAD-bd_sf"/>
</dbReference>
<dbReference type="Proteomes" id="UP000006732">
    <property type="component" value="Chromosome"/>
</dbReference>
<feature type="domain" description="FAD-dependent urate hydroxylase HpyO/Asp monooxygenase CreE-like FAD/NAD(P)-binding" evidence="2">
    <location>
        <begin position="35"/>
        <end position="184"/>
    </location>
</feature>
<reference evidence="3 4" key="1">
    <citation type="submission" date="2006-10" db="EMBL/GenBank/DDBJ databases">
        <title>Complete sequence of chromosome of Pelobacter propionicus DSM 2379.</title>
        <authorList>
            <consortium name="US DOE Joint Genome Institute"/>
            <person name="Copeland A."/>
            <person name="Lucas S."/>
            <person name="Lapidus A."/>
            <person name="Barry K."/>
            <person name="Detter J.C."/>
            <person name="Glavina del Rio T."/>
            <person name="Hammon N."/>
            <person name="Israni S."/>
            <person name="Dalin E."/>
            <person name="Tice H."/>
            <person name="Pitluck S."/>
            <person name="Saunders E."/>
            <person name="Brettin T."/>
            <person name="Bruce D."/>
            <person name="Han C."/>
            <person name="Tapia R."/>
            <person name="Schmutz J."/>
            <person name="Larimer F."/>
            <person name="Land M."/>
            <person name="Hauser L."/>
            <person name="Kyrpides N."/>
            <person name="Kim E."/>
            <person name="Lovley D."/>
            <person name="Richardson P."/>
        </authorList>
    </citation>
    <scope>NUCLEOTIDE SEQUENCE [LARGE SCALE GENOMIC DNA]</scope>
    <source>
        <strain evidence="4">DSM 2379 / NBRC 103807 / OttBd1</strain>
    </source>
</reference>
<evidence type="ECO:0000313" key="4">
    <source>
        <dbReference type="Proteomes" id="UP000006732"/>
    </source>
</evidence>
<name>A1AQZ4_PELPD</name>
<organism evidence="3 4">
    <name type="scientific">Pelobacter propionicus (strain DSM 2379 / NBRC 103807 / OttBd1)</name>
    <dbReference type="NCBI Taxonomy" id="338966"/>
    <lineage>
        <taxon>Bacteria</taxon>
        <taxon>Pseudomonadati</taxon>
        <taxon>Thermodesulfobacteriota</taxon>
        <taxon>Desulfuromonadia</taxon>
        <taxon>Desulfuromonadales</taxon>
        <taxon>Desulfuromonadaceae</taxon>
        <taxon>Pelobacter</taxon>
    </lineage>
</organism>
<dbReference type="InterPro" id="IPR052189">
    <property type="entry name" value="L-asp_N-monooxygenase_NS-form"/>
</dbReference>